<sequence>MSTRAQASQAVELNDLIAAIFKRLPVVKLIGLRTLNQEWMTRILSSEFLARNLDQANIVLMLYVEERVVIYDVKSNSWHQRRIKDLSRSSLHVLVDPRHETSRLELIASDGGVLCFSTRDFGHFLVCNPVTKQSMCLTLENISSEITSAARDDTQLCSVHGEQRHWTDRLGRQTLGGLLVDPDTGHYKLLIATLQKGAPLRTKIYNSQSKRWTQVHDFPSGSMDFTSTRRLSIDTRSRTCNMRRGCIVWNDSLYTLVQYMDVFWDLLKFDVQKEKWSVVPLRRKVQYNLQLAVYEDKLLLVETPWWNRYSFFVIQESDGEITSWVSVLEPLSQQLETLFHLLPREFRVVCYMSFISPAGDFVYFLSHDHKCRLLGDSTCEANDLKLLVYSLQTKHLVCVDVGKNVRDLKLAESICFPFRPSLANVST</sequence>
<dbReference type="AlphaFoldDB" id="A0A176W6R0"/>
<dbReference type="InterPro" id="IPR050796">
    <property type="entry name" value="SCF_F-box_component"/>
</dbReference>
<reference evidence="2" key="1">
    <citation type="submission" date="2016-03" db="EMBL/GenBank/DDBJ databases">
        <title>Mechanisms controlling the formation of the plant cell surface in tip-growing cells are functionally conserved among land plants.</title>
        <authorList>
            <person name="Honkanen S."/>
            <person name="Jones V.A."/>
            <person name="Morieri G."/>
            <person name="Champion C."/>
            <person name="Hetherington A.J."/>
            <person name="Kelly S."/>
            <person name="Saint-Marcoux D."/>
            <person name="Proust H."/>
            <person name="Prescott H."/>
            <person name="Dolan L."/>
        </authorList>
    </citation>
    <scope>NUCLEOTIDE SEQUENCE [LARGE SCALE GENOMIC DNA]</scope>
    <source>
        <tissue evidence="2">Whole gametophyte</tissue>
    </source>
</reference>
<comment type="caution">
    <text evidence="2">The sequence shown here is derived from an EMBL/GenBank/DDBJ whole genome shotgun (WGS) entry which is preliminary data.</text>
</comment>
<gene>
    <name evidence="2" type="ORF">AXG93_488s1170</name>
</gene>
<keyword evidence="3" id="KW-1185">Reference proteome</keyword>
<evidence type="ECO:0000259" key="1">
    <source>
        <dbReference type="Pfam" id="PF07734"/>
    </source>
</evidence>
<feature type="domain" description="F-box associated beta-propeller type 1" evidence="1">
    <location>
        <begin position="102"/>
        <end position="424"/>
    </location>
</feature>
<proteinExistence type="predicted"/>
<name>A0A176W6R0_MARPO</name>
<protein>
    <recommendedName>
        <fullName evidence="1">F-box associated beta-propeller type 1 domain-containing protein</fullName>
    </recommendedName>
</protein>
<organism evidence="2 3">
    <name type="scientific">Marchantia polymorpha subsp. ruderalis</name>
    <dbReference type="NCBI Taxonomy" id="1480154"/>
    <lineage>
        <taxon>Eukaryota</taxon>
        <taxon>Viridiplantae</taxon>
        <taxon>Streptophyta</taxon>
        <taxon>Embryophyta</taxon>
        <taxon>Marchantiophyta</taxon>
        <taxon>Marchantiopsida</taxon>
        <taxon>Marchantiidae</taxon>
        <taxon>Marchantiales</taxon>
        <taxon>Marchantiaceae</taxon>
        <taxon>Marchantia</taxon>
    </lineage>
</organism>
<dbReference type="PANTHER" id="PTHR31672">
    <property type="entry name" value="BNACNNG10540D PROTEIN"/>
    <property type="match status" value="1"/>
</dbReference>
<dbReference type="Pfam" id="PF07734">
    <property type="entry name" value="FBA_1"/>
    <property type="match status" value="1"/>
</dbReference>
<evidence type="ECO:0000313" key="2">
    <source>
        <dbReference type="EMBL" id="OAE28055.1"/>
    </source>
</evidence>
<dbReference type="Proteomes" id="UP000077202">
    <property type="component" value="Unassembled WGS sequence"/>
</dbReference>
<dbReference type="SUPFAM" id="SSF50965">
    <property type="entry name" value="Galactose oxidase, central domain"/>
    <property type="match status" value="1"/>
</dbReference>
<dbReference type="PANTHER" id="PTHR31672:SF2">
    <property type="entry name" value="F-BOX DOMAIN-CONTAINING PROTEIN"/>
    <property type="match status" value="1"/>
</dbReference>
<dbReference type="InterPro" id="IPR006527">
    <property type="entry name" value="F-box-assoc_dom_typ1"/>
</dbReference>
<accession>A0A176W6R0</accession>
<dbReference type="InterPro" id="IPR011043">
    <property type="entry name" value="Gal_Oxase/kelch_b-propeller"/>
</dbReference>
<dbReference type="EMBL" id="LVLJ01001782">
    <property type="protein sequence ID" value="OAE28055.1"/>
    <property type="molecule type" value="Genomic_DNA"/>
</dbReference>
<evidence type="ECO:0000313" key="3">
    <source>
        <dbReference type="Proteomes" id="UP000077202"/>
    </source>
</evidence>